<dbReference type="InterPro" id="IPR002716">
    <property type="entry name" value="PIN_dom"/>
</dbReference>
<dbReference type="InterPro" id="IPR051619">
    <property type="entry name" value="TypeII_TA_RNase_PINc/VapC"/>
</dbReference>
<dbReference type="CDD" id="cd09873">
    <property type="entry name" value="PIN_Pae0151-like"/>
    <property type="match status" value="1"/>
</dbReference>
<evidence type="ECO:0000313" key="4">
    <source>
        <dbReference type="Proteomes" id="UP000272051"/>
    </source>
</evidence>
<keyword evidence="1" id="KW-0460">Magnesium</keyword>
<reference evidence="3 4" key="1">
    <citation type="submission" date="2018-06" db="EMBL/GenBank/DDBJ databases">
        <title>Extensive metabolic versatility and redundancy in microbially diverse, dynamic hydrothermal sediments.</title>
        <authorList>
            <person name="Dombrowski N."/>
            <person name="Teske A."/>
            <person name="Baker B.J."/>
        </authorList>
    </citation>
    <scope>NUCLEOTIDE SEQUENCE [LARGE SCALE GENOMIC DNA]</scope>
    <source>
        <strain evidence="3">B34_G17</strain>
    </source>
</reference>
<dbReference type="InterPro" id="IPR044153">
    <property type="entry name" value="PIN_Pae0151-like"/>
</dbReference>
<dbReference type="EMBL" id="QMQX01000119">
    <property type="protein sequence ID" value="RLE51282.1"/>
    <property type="molecule type" value="Genomic_DNA"/>
</dbReference>
<protein>
    <recommendedName>
        <fullName evidence="2">PIN domain-containing protein</fullName>
    </recommendedName>
</protein>
<evidence type="ECO:0000256" key="1">
    <source>
        <dbReference type="ARBA" id="ARBA00022842"/>
    </source>
</evidence>
<evidence type="ECO:0000313" key="3">
    <source>
        <dbReference type="EMBL" id="RLE51282.1"/>
    </source>
</evidence>
<gene>
    <name evidence="3" type="ORF">DRJ33_06220</name>
</gene>
<dbReference type="AlphaFoldDB" id="A0A497EW76"/>
<dbReference type="InterPro" id="IPR029060">
    <property type="entry name" value="PIN-like_dom_sf"/>
</dbReference>
<comment type="caution">
    <text evidence="3">The sequence shown here is derived from an EMBL/GenBank/DDBJ whole genome shotgun (WGS) entry which is preliminary data.</text>
</comment>
<dbReference type="Proteomes" id="UP000272051">
    <property type="component" value="Unassembled WGS sequence"/>
</dbReference>
<accession>A0A497EW76</accession>
<sequence>MDKGGQGEWFRVVVDASVAAKWVISGEPWEEKARALREKMVLGEVEVHAPQLLLYEVASVVLKSVLKGILELRDGIEALKALGRLGLKVQVISWDDMVEVLNIATLTKLTAYDSAYLYLSKKLNAPLITADDQLKKKGESVAEVVLLKDLNLV</sequence>
<feature type="domain" description="PIN" evidence="2">
    <location>
        <begin position="12"/>
        <end position="138"/>
    </location>
</feature>
<proteinExistence type="predicted"/>
<organism evidence="3 4">
    <name type="scientific">Thermoproteota archaeon</name>
    <dbReference type="NCBI Taxonomy" id="2056631"/>
    <lineage>
        <taxon>Archaea</taxon>
        <taxon>Thermoproteota</taxon>
    </lineage>
</organism>
<dbReference type="PANTHER" id="PTHR35901:SF1">
    <property type="entry name" value="EXONUCLEASE VAPC9"/>
    <property type="match status" value="1"/>
</dbReference>
<dbReference type="PANTHER" id="PTHR35901">
    <property type="entry name" value="RIBONUCLEASE VAPC3"/>
    <property type="match status" value="1"/>
</dbReference>
<name>A0A497EW76_9CREN</name>
<evidence type="ECO:0000259" key="2">
    <source>
        <dbReference type="Pfam" id="PF01850"/>
    </source>
</evidence>
<dbReference type="SUPFAM" id="SSF88723">
    <property type="entry name" value="PIN domain-like"/>
    <property type="match status" value="1"/>
</dbReference>
<dbReference type="Gene3D" id="3.40.50.1010">
    <property type="entry name" value="5'-nuclease"/>
    <property type="match status" value="1"/>
</dbReference>
<dbReference type="Pfam" id="PF01850">
    <property type="entry name" value="PIN"/>
    <property type="match status" value="1"/>
</dbReference>